<dbReference type="GeneID" id="18836720"/>
<gene>
    <name evidence="2" type="ORF">DICSQDRAFT_148213</name>
</gene>
<dbReference type="EMBL" id="JH719420">
    <property type="protein sequence ID" value="EJF59883.1"/>
    <property type="molecule type" value="Genomic_DNA"/>
</dbReference>
<reference evidence="2 3" key="1">
    <citation type="journal article" date="2012" name="Science">
        <title>The Paleozoic origin of enzymatic lignin decomposition reconstructed from 31 fungal genomes.</title>
        <authorList>
            <person name="Floudas D."/>
            <person name="Binder M."/>
            <person name="Riley R."/>
            <person name="Barry K."/>
            <person name="Blanchette R.A."/>
            <person name="Henrissat B."/>
            <person name="Martinez A.T."/>
            <person name="Otillar R."/>
            <person name="Spatafora J.W."/>
            <person name="Yadav J.S."/>
            <person name="Aerts A."/>
            <person name="Benoit I."/>
            <person name="Boyd A."/>
            <person name="Carlson A."/>
            <person name="Copeland A."/>
            <person name="Coutinho P.M."/>
            <person name="de Vries R.P."/>
            <person name="Ferreira P."/>
            <person name="Findley K."/>
            <person name="Foster B."/>
            <person name="Gaskell J."/>
            <person name="Glotzer D."/>
            <person name="Gorecki P."/>
            <person name="Heitman J."/>
            <person name="Hesse C."/>
            <person name="Hori C."/>
            <person name="Igarashi K."/>
            <person name="Jurgens J.A."/>
            <person name="Kallen N."/>
            <person name="Kersten P."/>
            <person name="Kohler A."/>
            <person name="Kuees U."/>
            <person name="Kumar T.K.A."/>
            <person name="Kuo A."/>
            <person name="LaButti K."/>
            <person name="Larrondo L.F."/>
            <person name="Lindquist E."/>
            <person name="Ling A."/>
            <person name="Lombard V."/>
            <person name="Lucas S."/>
            <person name="Lundell T."/>
            <person name="Martin R."/>
            <person name="McLaughlin D.J."/>
            <person name="Morgenstern I."/>
            <person name="Morin E."/>
            <person name="Murat C."/>
            <person name="Nagy L.G."/>
            <person name="Nolan M."/>
            <person name="Ohm R.A."/>
            <person name="Patyshakuliyeva A."/>
            <person name="Rokas A."/>
            <person name="Ruiz-Duenas F.J."/>
            <person name="Sabat G."/>
            <person name="Salamov A."/>
            <person name="Samejima M."/>
            <person name="Schmutz J."/>
            <person name="Slot J.C."/>
            <person name="St John F."/>
            <person name="Stenlid J."/>
            <person name="Sun H."/>
            <person name="Sun S."/>
            <person name="Syed K."/>
            <person name="Tsang A."/>
            <person name="Wiebenga A."/>
            <person name="Young D."/>
            <person name="Pisabarro A."/>
            <person name="Eastwood D.C."/>
            <person name="Martin F."/>
            <person name="Cullen D."/>
            <person name="Grigoriev I.V."/>
            <person name="Hibbett D.S."/>
        </authorList>
    </citation>
    <scope>NUCLEOTIDE SEQUENCE [LARGE SCALE GENOMIC DNA]</scope>
    <source>
        <strain evidence="2 3">LYAD-421 SS1</strain>
    </source>
</reference>
<dbReference type="KEGG" id="dsq:DICSQDRAFT_148213"/>
<dbReference type="HOGENOM" id="CLU_009600_14_1_1"/>
<dbReference type="AlphaFoldDB" id="R7SVD6"/>
<organism evidence="2 3">
    <name type="scientific">Dichomitus squalens (strain LYAD-421)</name>
    <name type="common">Western red white-rot fungus</name>
    <dbReference type="NCBI Taxonomy" id="732165"/>
    <lineage>
        <taxon>Eukaryota</taxon>
        <taxon>Fungi</taxon>
        <taxon>Dikarya</taxon>
        <taxon>Basidiomycota</taxon>
        <taxon>Agaricomycotina</taxon>
        <taxon>Agaricomycetes</taxon>
        <taxon>Polyporales</taxon>
        <taxon>Polyporaceae</taxon>
        <taxon>Dichomitus</taxon>
    </lineage>
</organism>
<evidence type="ECO:0000313" key="3">
    <source>
        <dbReference type="Proteomes" id="UP000053319"/>
    </source>
</evidence>
<name>R7SVD6_DICSQ</name>
<evidence type="ECO:0000259" key="1">
    <source>
        <dbReference type="Pfam" id="PF01425"/>
    </source>
</evidence>
<dbReference type="InterPro" id="IPR023631">
    <property type="entry name" value="Amidase_dom"/>
</dbReference>
<dbReference type="OrthoDB" id="566138at2759"/>
<dbReference type="SUPFAM" id="SSF75304">
    <property type="entry name" value="Amidase signature (AS) enzymes"/>
    <property type="match status" value="1"/>
</dbReference>
<evidence type="ECO:0000313" key="2">
    <source>
        <dbReference type="EMBL" id="EJF59883.1"/>
    </source>
</evidence>
<dbReference type="PANTHER" id="PTHR42678:SF34">
    <property type="entry name" value="OS04G0183300 PROTEIN"/>
    <property type="match status" value="1"/>
</dbReference>
<dbReference type="Proteomes" id="UP000053319">
    <property type="component" value="Unassembled WGS sequence"/>
</dbReference>
<proteinExistence type="predicted"/>
<protein>
    <submittedName>
        <fullName evidence="2">Amidase signature enzyme</fullName>
    </submittedName>
</protein>
<dbReference type="OMA" id="AYGGQCI"/>
<sequence>MARNMLSLKLKLYSAFVLIFALSVTFPDLYEASIAELQDGLEKGHFPSVDLVKAYFARIEEVNLQGPTLRAVIETNPSALSQAAELDLERRLQGSRGPLHGIPIIVKDNVATVASEGSFALLGSIVPRDAHVVSKLRAAGAIILAKANLSEWAHFRGNVPNGFSGRGGQASSAYVPLGDPSGSSSGSGISASIGLAAAALGSETDGSIISPSNQNNLVGIKPTVGLTSRAGVIPISVHQDTVGPMARSVTDAAIVLSAIAGRDPRDNFTFAQPPIVPDFTKALKADGLKGVRLGVPRKLFSRTNSNVVAAFNASLDTIRGLGATIVDPADLPDFTELEASNNETIVLDTDFKVDINQYISELLEVPTGVKNLADLIAFNIAHADEELVQPFWTDQSEFIASENTTVDQAYFNAIAADKDLGGKRGIDGALQTFGVDALLMPSSVASGPAAIVGYPIVTVPLGFLPPNTTLAPAQPVRSSGPNQPFGIAFVGTAFSEFKLITFAFAYEQATHNRLKVLAFPEAIPKTQLADIVGN</sequence>
<dbReference type="PANTHER" id="PTHR42678">
    <property type="entry name" value="AMIDASE"/>
    <property type="match status" value="1"/>
</dbReference>
<dbReference type="Gene3D" id="3.90.1300.10">
    <property type="entry name" value="Amidase signature (AS) domain"/>
    <property type="match status" value="1"/>
</dbReference>
<accession>R7SVD6</accession>
<dbReference type="InterPro" id="IPR036928">
    <property type="entry name" value="AS_sf"/>
</dbReference>
<feature type="domain" description="Amidase" evidence="1">
    <location>
        <begin position="50"/>
        <end position="499"/>
    </location>
</feature>
<dbReference type="RefSeq" id="XP_007367346.1">
    <property type="nucleotide sequence ID" value="XM_007367284.1"/>
</dbReference>
<dbReference type="Pfam" id="PF01425">
    <property type="entry name" value="Amidase"/>
    <property type="match status" value="1"/>
</dbReference>